<dbReference type="WBParaSite" id="maker-unitig_20122-snap-gene-0.2-mRNA-1">
    <property type="protein sequence ID" value="maker-unitig_20122-snap-gene-0.2-mRNA-1"/>
    <property type="gene ID" value="maker-unitig_20122-snap-gene-0.2"/>
</dbReference>
<organism evidence="2 3">
    <name type="scientific">Macrostomum lignano</name>
    <dbReference type="NCBI Taxonomy" id="282301"/>
    <lineage>
        <taxon>Eukaryota</taxon>
        <taxon>Metazoa</taxon>
        <taxon>Spiralia</taxon>
        <taxon>Lophotrochozoa</taxon>
        <taxon>Platyhelminthes</taxon>
        <taxon>Rhabditophora</taxon>
        <taxon>Macrostomorpha</taxon>
        <taxon>Macrostomida</taxon>
        <taxon>Macrostomidae</taxon>
        <taxon>Macrostomum</taxon>
    </lineage>
</organism>
<dbReference type="Proteomes" id="UP000095280">
    <property type="component" value="Unplaced"/>
</dbReference>
<sequence length="80" mass="8355">MSFFSKLVGGGGGNSGSNRVPVAGPPSALDQAFARLRPRCGRPAVYTLMLPVFCKVYSSLPSSEMSASFPDVGQFCSHGL</sequence>
<feature type="region of interest" description="Disordered" evidence="1">
    <location>
        <begin position="1"/>
        <end position="24"/>
    </location>
</feature>
<name>A0A1I8F4B8_9PLAT</name>
<proteinExistence type="predicted"/>
<accession>A0A1I8F4B8</accession>
<protein>
    <submittedName>
        <fullName evidence="3">Uncharacterized protein</fullName>
    </submittedName>
</protein>
<evidence type="ECO:0000313" key="2">
    <source>
        <dbReference type="Proteomes" id="UP000095280"/>
    </source>
</evidence>
<keyword evidence="2" id="KW-1185">Reference proteome</keyword>
<reference evidence="3" key="1">
    <citation type="submission" date="2016-11" db="UniProtKB">
        <authorList>
            <consortium name="WormBaseParasite"/>
        </authorList>
    </citation>
    <scope>IDENTIFICATION</scope>
</reference>
<evidence type="ECO:0000313" key="3">
    <source>
        <dbReference type="WBParaSite" id="maker-unitig_20122-snap-gene-0.2-mRNA-1"/>
    </source>
</evidence>
<dbReference type="AlphaFoldDB" id="A0A1I8F4B8"/>
<evidence type="ECO:0000256" key="1">
    <source>
        <dbReference type="SAM" id="MobiDB-lite"/>
    </source>
</evidence>